<dbReference type="GO" id="GO:0003700">
    <property type="term" value="F:DNA-binding transcription factor activity"/>
    <property type="evidence" value="ECO:0007669"/>
    <property type="project" value="InterPro"/>
</dbReference>
<dbReference type="PANTHER" id="PTHR43537:SF5">
    <property type="entry name" value="UXU OPERON TRANSCRIPTIONAL REGULATOR"/>
    <property type="match status" value="1"/>
</dbReference>
<organism evidence="5 6">
    <name type="scientific">Alteribacter keqinensis</name>
    <dbReference type="NCBI Taxonomy" id="2483800"/>
    <lineage>
        <taxon>Bacteria</taxon>
        <taxon>Bacillati</taxon>
        <taxon>Bacillota</taxon>
        <taxon>Bacilli</taxon>
        <taxon>Bacillales</taxon>
        <taxon>Bacillaceae</taxon>
        <taxon>Alteribacter</taxon>
    </lineage>
</organism>
<dbReference type="SUPFAM" id="SSF48008">
    <property type="entry name" value="GntR ligand-binding domain-like"/>
    <property type="match status" value="1"/>
</dbReference>
<dbReference type="EMBL" id="RHIB01000002">
    <property type="protein sequence ID" value="RNA67494.1"/>
    <property type="molecule type" value="Genomic_DNA"/>
</dbReference>
<comment type="caution">
    <text evidence="5">The sequence shown here is derived from an EMBL/GenBank/DDBJ whole genome shotgun (WGS) entry which is preliminary data.</text>
</comment>
<dbReference type="Pfam" id="PF00392">
    <property type="entry name" value="GntR"/>
    <property type="match status" value="1"/>
</dbReference>
<dbReference type="Proteomes" id="UP000278746">
    <property type="component" value="Unassembled WGS sequence"/>
</dbReference>
<gene>
    <name evidence="5" type="ORF">EBO34_12230</name>
</gene>
<evidence type="ECO:0000256" key="2">
    <source>
        <dbReference type="ARBA" id="ARBA00023125"/>
    </source>
</evidence>
<sequence length="185" mass="21369">MANNLGISRTPIREALKQLAFEGLVELRKGSKARVSSVSPEDALDYQLLRERLESLSAELAANYTTERDIRELIEITEQQDKSLELKDYHQFIELDYQFHSKIAELSNNKKLVEFINYLNLQVQRFLVLSNTLSDSGIEAVDEHYVIIEMLQKQESEQAGVTMQNHIKNVTRRIFGHSKTKEDTK</sequence>
<dbReference type="AlphaFoldDB" id="A0A3M7TPD9"/>
<accession>A0A3M7TPD9</accession>
<dbReference type="Pfam" id="PF07729">
    <property type="entry name" value="FCD"/>
    <property type="match status" value="1"/>
</dbReference>
<evidence type="ECO:0000313" key="5">
    <source>
        <dbReference type="EMBL" id="RNA67494.1"/>
    </source>
</evidence>
<dbReference type="InterPro" id="IPR036390">
    <property type="entry name" value="WH_DNA-bd_sf"/>
</dbReference>
<dbReference type="Gene3D" id="1.20.120.530">
    <property type="entry name" value="GntR ligand-binding domain-like"/>
    <property type="match status" value="1"/>
</dbReference>
<dbReference type="InterPro" id="IPR036388">
    <property type="entry name" value="WH-like_DNA-bd_sf"/>
</dbReference>
<name>A0A3M7TPD9_9BACI</name>
<proteinExistence type="predicted"/>
<dbReference type="GO" id="GO:0003677">
    <property type="term" value="F:DNA binding"/>
    <property type="evidence" value="ECO:0007669"/>
    <property type="project" value="UniProtKB-KW"/>
</dbReference>
<keyword evidence="6" id="KW-1185">Reference proteome</keyword>
<keyword evidence="2" id="KW-0238">DNA-binding</keyword>
<dbReference type="SUPFAM" id="SSF46785">
    <property type="entry name" value="Winged helix' DNA-binding domain"/>
    <property type="match status" value="1"/>
</dbReference>
<dbReference type="Gene3D" id="1.10.10.10">
    <property type="entry name" value="Winged helix-like DNA-binding domain superfamily/Winged helix DNA-binding domain"/>
    <property type="match status" value="1"/>
</dbReference>
<dbReference type="InterPro" id="IPR008920">
    <property type="entry name" value="TF_FadR/GntR_C"/>
</dbReference>
<dbReference type="SMART" id="SM00895">
    <property type="entry name" value="FCD"/>
    <property type="match status" value="1"/>
</dbReference>
<dbReference type="OrthoDB" id="9781630at2"/>
<protein>
    <submittedName>
        <fullName evidence="5">GntR family transcriptional regulator</fullName>
    </submittedName>
</protein>
<keyword evidence="3" id="KW-0804">Transcription</keyword>
<reference evidence="5 6" key="1">
    <citation type="submission" date="2018-10" db="EMBL/GenBank/DDBJ databases">
        <title>Bacillus Keqinensis sp. nov., a moderately halophilic bacterium isolated from a saline-alkaline lake.</title>
        <authorList>
            <person name="Wang H."/>
        </authorList>
    </citation>
    <scope>NUCLEOTIDE SEQUENCE [LARGE SCALE GENOMIC DNA]</scope>
    <source>
        <strain evidence="5 6">KQ-3</strain>
    </source>
</reference>
<dbReference type="InterPro" id="IPR011711">
    <property type="entry name" value="GntR_C"/>
</dbReference>
<dbReference type="PROSITE" id="PS50949">
    <property type="entry name" value="HTH_GNTR"/>
    <property type="match status" value="1"/>
</dbReference>
<dbReference type="InterPro" id="IPR000524">
    <property type="entry name" value="Tscrpt_reg_HTH_GntR"/>
</dbReference>
<evidence type="ECO:0000313" key="6">
    <source>
        <dbReference type="Proteomes" id="UP000278746"/>
    </source>
</evidence>
<feature type="domain" description="HTH gntR-type" evidence="4">
    <location>
        <begin position="1"/>
        <end position="38"/>
    </location>
</feature>
<dbReference type="PANTHER" id="PTHR43537">
    <property type="entry name" value="TRANSCRIPTIONAL REGULATOR, GNTR FAMILY"/>
    <property type="match status" value="1"/>
</dbReference>
<evidence type="ECO:0000256" key="1">
    <source>
        <dbReference type="ARBA" id="ARBA00023015"/>
    </source>
</evidence>
<evidence type="ECO:0000259" key="4">
    <source>
        <dbReference type="PROSITE" id="PS50949"/>
    </source>
</evidence>
<evidence type="ECO:0000256" key="3">
    <source>
        <dbReference type="ARBA" id="ARBA00023163"/>
    </source>
</evidence>
<keyword evidence="1" id="KW-0805">Transcription regulation</keyword>